<protein>
    <recommendedName>
        <fullName evidence="2">Porin domain-containing protein</fullName>
    </recommendedName>
</protein>
<dbReference type="Proteomes" id="UP001549321">
    <property type="component" value="Unassembled WGS sequence"/>
</dbReference>
<sequence length="398" mass="43060">MRMKHRARKAATMLTLGALTSTALACAAPAFASDAEAAKAATPAPTPETWIPKLRAGDAGSYLELYGQINKGLLIFDDGGSTLGYGPVDNGNSSTRAGLRLYGRVDEDWGIGGNLEWEWTPYSTNYVNQLNRGDYDWDSNLLRKAEFFMESKTYGKLWLGQGSMASDSSAEVDLSGTTVVGYALVSDMAGGPFFRFSDGTLSSVQVKDAFTDYDGVGRKLRARYDTPQFAGFSLSTSVGTQVVPETTDVTVWDVAARYDKTINDFKISGALAYSQPASDQSLIDGSISILHQPSGLSLTVAAAYSDEEVVDGRYGYFKLGYQTNIFEVGKTAFSVDAYFGEDIDAADSSSESFGFQVVQNLDYLQTELYLGGRSYSYDEPGNNLDKSYAVLAGARLKF</sequence>
<dbReference type="InterPro" id="IPR033900">
    <property type="entry name" value="Gram_neg_porin_domain"/>
</dbReference>
<proteinExistence type="predicted"/>
<dbReference type="Gene3D" id="2.40.160.10">
    <property type="entry name" value="Porin"/>
    <property type="match status" value="1"/>
</dbReference>
<evidence type="ECO:0000256" key="1">
    <source>
        <dbReference type="SAM" id="SignalP"/>
    </source>
</evidence>
<feature type="chain" id="PRO_5045728722" description="Porin domain-containing protein" evidence="1">
    <location>
        <begin position="33"/>
        <end position="398"/>
    </location>
</feature>
<evidence type="ECO:0000259" key="2">
    <source>
        <dbReference type="Pfam" id="PF13609"/>
    </source>
</evidence>
<gene>
    <name evidence="3" type="ORF">ABIE08_002628</name>
</gene>
<feature type="signal peptide" evidence="1">
    <location>
        <begin position="1"/>
        <end position="32"/>
    </location>
</feature>
<dbReference type="PROSITE" id="PS51257">
    <property type="entry name" value="PROKAR_LIPOPROTEIN"/>
    <property type="match status" value="1"/>
</dbReference>
<dbReference type="SUPFAM" id="SSF56935">
    <property type="entry name" value="Porins"/>
    <property type="match status" value="1"/>
</dbReference>
<reference evidence="3 4" key="1">
    <citation type="submission" date="2024-06" db="EMBL/GenBank/DDBJ databases">
        <title>Sorghum-associated microbial communities from plants grown in Nebraska, USA.</title>
        <authorList>
            <person name="Schachtman D."/>
        </authorList>
    </citation>
    <scope>NUCLEOTIDE SEQUENCE [LARGE SCALE GENOMIC DNA]</scope>
    <source>
        <strain evidence="3 4">3207</strain>
    </source>
</reference>
<evidence type="ECO:0000313" key="3">
    <source>
        <dbReference type="EMBL" id="MET4634682.1"/>
    </source>
</evidence>
<keyword evidence="4" id="KW-1185">Reference proteome</keyword>
<keyword evidence="1" id="KW-0732">Signal</keyword>
<feature type="domain" description="Porin" evidence="2">
    <location>
        <begin position="23"/>
        <end position="378"/>
    </location>
</feature>
<dbReference type="Pfam" id="PF13609">
    <property type="entry name" value="Porin_4"/>
    <property type="match status" value="1"/>
</dbReference>
<name>A0ABV2R085_9HYPH</name>
<evidence type="ECO:0000313" key="4">
    <source>
        <dbReference type="Proteomes" id="UP001549321"/>
    </source>
</evidence>
<organism evidence="3 4">
    <name type="scientific">Kaistia defluvii</name>
    <dbReference type="NCBI Taxonomy" id="410841"/>
    <lineage>
        <taxon>Bacteria</taxon>
        <taxon>Pseudomonadati</taxon>
        <taxon>Pseudomonadota</taxon>
        <taxon>Alphaproteobacteria</taxon>
        <taxon>Hyphomicrobiales</taxon>
        <taxon>Kaistiaceae</taxon>
        <taxon>Kaistia</taxon>
    </lineage>
</organism>
<comment type="caution">
    <text evidence="3">The sequence shown here is derived from an EMBL/GenBank/DDBJ whole genome shotgun (WGS) entry which is preliminary data.</text>
</comment>
<dbReference type="InterPro" id="IPR023614">
    <property type="entry name" value="Porin_dom_sf"/>
</dbReference>
<accession>A0ABV2R085</accession>
<dbReference type="EMBL" id="JBEPSM010000002">
    <property type="protein sequence ID" value="MET4634682.1"/>
    <property type="molecule type" value="Genomic_DNA"/>
</dbReference>